<accession>A0A1Y1HVN2</accession>
<reference evidence="2 3" key="1">
    <citation type="journal article" date="2014" name="Nat. Commun.">
        <title>Klebsormidium flaccidum genome reveals primary factors for plant terrestrial adaptation.</title>
        <authorList>
            <person name="Hori K."/>
            <person name="Maruyama F."/>
            <person name="Fujisawa T."/>
            <person name="Togashi T."/>
            <person name="Yamamoto N."/>
            <person name="Seo M."/>
            <person name="Sato S."/>
            <person name="Yamada T."/>
            <person name="Mori H."/>
            <person name="Tajima N."/>
            <person name="Moriyama T."/>
            <person name="Ikeuchi M."/>
            <person name="Watanabe M."/>
            <person name="Wada H."/>
            <person name="Kobayashi K."/>
            <person name="Saito M."/>
            <person name="Masuda T."/>
            <person name="Sasaki-Sekimoto Y."/>
            <person name="Mashiguchi K."/>
            <person name="Awai K."/>
            <person name="Shimojima M."/>
            <person name="Masuda S."/>
            <person name="Iwai M."/>
            <person name="Nobusawa T."/>
            <person name="Narise T."/>
            <person name="Kondo S."/>
            <person name="Saito H."/>
            <person name="Sato R."/>
            <person name="Murakawa M."/>
            <person name="Ihara Y."/>
            <person name="Oshima-Yamada Y."/>
            <person name="Ohtaka K."/>
            <person name="Satoh M."/>
            <person name="Sonobe K."/>
            <person name="Ishii M."/>
            <person name="Ohtani R."/>
            <person name="Kanamori-Sato M."/>
            <person name="Honoki R."/>
            <person name="Miyazaki D."/>
            <person name="Mochizuki H."/>
            <person name="Umetsu J."/>
            <person name="Higashi K."/>
            <person name="Shibata D."/>
            <person name="Kamiya Y."/>
            <person name="Sato N."/>
            <person name="Nakamura Y."/>
            <person name="Tabata S."/>
            <person name="Ida S."/>
            <person name="Kurokawa K."/>
            <person name="Ohta H."/>
        </authorList>
    </citation>
    <scope>NUCLEOTIDE SEQUENCE [LARGE SCALE GENOMIC DNA]</scope>
    <source>
        <strain evidence="2 3">NIES-2285</strain>
    </source>
</reference>
<gene>
    <name evidence="2" type="ORF">KFL_000690200</name>
</gene>
<name>A0A1Y1HVN2_KLENI</name>
<sequence length="883" mass="99251">MNQRDGSKPAPRVKPFRPVLDLERTYSKLTNSEMRMRAEVPGTVELDLQNPESSAWLKTIFEELEDQDPETRYFALRKFGSVLHRIVLKGSTVNACFSAYMLERGILKEIIRILKSAKAEGDIYMMAGGSMEEAVCNSIDGLLVLSKVKTCLQILNGLMADARTWRFVKKSIPDLLFILEGSYLSENPVMLVGRGKVKNVPPVSESLRDEEKLTSLETLGGFALWATDDVREVICGRRALLSQIHSDCLADTRLASDIVDRVITTISVLDSGPRALPISLDDFFKVAVKAFEVSQDPEVIRLAINNLAFYLKERPAFLSKEKKLPSKYLAPLLALATCSSLEEERKGYVYKILCLLDHKTFSPILARADYKEELEKILAASSKALDRKRQLTDLFASECNREPDLEQRPEDSFRIESSRKSPGVHEDGSRAEAAKPIQPRVLPSNYSTLTMSEIRERLTEKESVELDLSNPESSAWLKDILNDLRSSDSEARFFALWRFKAVTCRMLETKGPELSAAYVAHVLEEGILEEVIRLLKAAQTEGDVYLYPKVKVLGESPSQREPITLSKIAIALAVLPALMLDARTTRFIWKAVPDILSVLEGAYFSLPVVFSARDWEMPEALSRLLNDVKLRDEHKLASLSVLARLTEYVKQAWRKFASRKPLIHRILQDCLANTEFSTGIIIFASNLCYNLIGSCDLSDFLDPIFETAFKAIASSEDALTITAAIRLLAQTLQEWDTTLKKLFEYRSNPRVEKQAKLTQLFARYPEAGERSQKLHEIFAANDPYIIARGSREPGTPSETFSQKHSEDPLQKIPEGKSYILLNVSEGEAQVQADKKLRRKCSCSSCCHVEAASCEFRVCSRCRLAVYCSRGSVEARTLSFFTSG</sequence>
<keyword evidence="3" id="KW-1185">Reference proteome</keyword>
<feature type="compositionally biased region" description="Basic and acidic residues" evidence="1">
    <location>
        <begin position="400"/>
        <end position="433"/>
    </location>
</feature>
<dbReference type="OrthoDB" id="432970at2759"/>
<proteinExistence type="predicted"/>
<dbReference type="SUPFAM" id="SSF48371">
    <property type="entry name" value="ARM repeat"/>
    <property type="match status" value="1"/>
</dbReference>
<evidence type="ECO:0000313" key="3">
    <source>
        <dbReference type="Proteomes" id="UP000054558"/>
    </source>
</evidence>
<evidence type="ECO:0000256" key="1">
    <source>
        <dbReference type="SAM" id="MobiDB-lite"/>
    </source>
</evidence>
<protein>
    <submittedName>
        <fullName evidence="2">Uncharacterized protein</fullName>
    </submittedName>
</protein>
<dbReference type="EMBL" id="DF237018">
    <property type="protein sequence ID" value="GAQ81041.1"/>
    <property type="molecule type" value="Genomic_DNA"/>
</dbReference>
<dbReference type="AlphaFoldDB" id="A0A1Y1HVN2"/>
<organism evidence="2 3">
    <name type="scientific">Klebsormidium nitens</name>
    <name type="common">Green alga</name>
    <name type="synonym">Ulothrix nitens</name>
    <dbReference type="NCBI Taxonomy" id="105231"/>
    <lineage>
        <taxon>Eukaryota</taxon>
        <taxon>Viridiplantae</taxon>
        <taxon>Streptophyta</taxon>
        <taxon>Klebsormidiophyceae</taxon>
        <taxon>Klebsormidiales</taxon>
        <taxon>Klebsormidiaceae</taxon>
        <taxon>Klebsormidium</taxon>
    </lineage>
</organism>
<dbReference type="InterPro" id="IPR016024">
    <property type="entry name" value="ARM-type_fold"/>
</dbReference>
<feature type="region of interest" description="Disordered" evidence="1">
    <location>
        <begin position="400"/>
        <end position="437"/>
    </location>
</feature>
<dbReference type="Proteomes" id="UP000054558">
    <property type="component" value="Unassembled WGS sequence"/>
</dbReference>
<evidence type="ECO:0000313" key="2">
    <source>
        <dbReference type="EMBL" id="GAQ81041.1"/>
    </source>
</evidence>